<keyword evidence="1" id="KW-0812">Transmembrane</keyword>
<gene>
    <name evidence="2" type="ORF">H9735_11215</name>
</gene>
<feature type="transmembrane region" description="Helical" evidence="1">
    <location>
        <begin position="6"/>
        <end position="29"/>
    </location>
</feature>
<comment type="caution">
    <text evidence="2">The sequence shown here is derived from an EMBL/GenBank/DDBJ whole genome shotgun (WGS) entry which is preliminary data.</text>
</comment>
<dbReference type="AlphaFoldDB" id="A0A9D1WWX9"/>
<accession>A0A9D1WWX9</accession>
<organism evidence="2 3">
    <name type="scientific">Candidatus Anaerostipes excrementavium</name>
    <dbReference type="NCBI Taxonomy" id="2838463"/>
    <lineage>
        <taxon>Bacteria</taxon>
        <taxon>Bacillati</taxon>
        <taxon>Bacillota</taxon>
        <taxon>Clostridia</taxon>
        <taxon>Lachnospirales</taxon>
        <taxon>Lachnospiraceae</taxon>
        <taxon>Anaerostipes</taxon>
    </lineage>
</organism>
<reference evidence="2" key="1">
    <citation type="journal article" date="2021" name="PeerJ">
        <title>Extensive microbial diversity within the chicken gut microbiome revealed by metagenomics and culture.</title>
        <authorList>
            <person name="Gilroy R."/>
            <person name="Ravi A."/>
            <person name="Getino M."/>
            <person name="Pursley I."/>
            <person name="Horton D.L."/>
            <person name="Alikhan N.F."/>
            <person name="Baker D."/>
            <person name="Gharbi K."/>
            <person name="Hall N."/>
            <person name="Watson M."/>
            <person name="Adriaenssens E.M."/>
            <person name="Foster-Nyarko E."/>
            <person name="Jarju S."/>
            <person name="Secka A."/>
            <person name="Antonio M."/>
            <person name="Oren A."/>
            <person name="Chaudhuri R.R."/>
            <person name="La Ragione R."/>
            <person name="Hildebrand F."/>
            <person name="Pallen M.J."/>
        </authorList>
    </citation>
    <scope>NUCLEOTIDE SEQUENCE</scope>
    <source>
        <strain evidence="2">CHK191-13928</strain>
    </source>
</reference>
<keyword evidence="1" id="KW-0472">Membrane</keyword>
<dbReference type="Gene3D" id="1.25.10.10">
    <property type="entry name" value="Leucine-rich Repeat Variant"/>
    <property type="match status" value="1"/>
</dbReference>
<dbReference type="InterPro" id="IPR011989">
    <property type="entry name" value="ARM-like"/>
</dbReference>
<protein>
    <recommendedName>
        <fullName evidence="4">HEAT repeat domain-containing protein</fullName>
    </recommendedName>
</protein>
<dbReference type="InterPro" id="IPR016024">
    <property type="entry name" value="ARM-type_fold"/>
</dbReference>
<evidence type="ECO:0000313" key="2">
    <source>
        <dbReference type="EMBL" id="HIX68674.1"/>
    </source>
</evidence>
<reference evidence="2" key="2">
    <citation type="submission" date="2021-04" db="EMBL/GenBank/DDBJ databases">
        <authorList>
            <person name="Gilroy R."/>
        </authorList>
    </citation>
    <scope>NUCLEOTIDE SEQUENCE</scope>
    <source>
        <strain evidence="2">CHK191-13928</strain>
    </source>
</reference>
<sequence length="381" mass="44311">MSGSEVLIYAYGAVCLSMIMFNIIYNIVLRKKEPETTMKAQKIKEALLKEYSADSDTGTTEWETSRVQAFLKEEDLELGKSEDLLTFSEAVSLLAEEGLEEAAEGMIRGLQPLFPALSEDYLKKDKMQTAYFAVFLEKFRRRSEYDSALLESLLKYAVQENMYCRINALDALYAFGNAEYVVKAVEKQDKMDAFLHEKVLTEGLLSFSGDHRELIKELIRRFEEFKVKTKLAILNYIRFKSEDCKEFMYKIMTDKEEDRELRFAAVRYFGRYPWEQARKVLIEFASDKEELHWEYAAVAAAALKDYRGDDVLSALKTALYSSNWYVRYNAAVSLEAAGMSYNRLIDVMAGNDRYAREMMEYRLEERKLVKERELQKEGKSE</sequence>
<dbReference type="SUPFAM" id="SSF48371">
    <property type="entry name" value="ARM repeat"/>
    <property type="match status" value="1"/>
</dbReference>
<evidence type="ECO:0000313" key="3">
    <source>
        <dbReference type="Proteomes" id="UP000886721"/>
    </source>
</evidence>
<keyword evidence="1" id="KW-1133">Transmembrane helix</keyword>
<evidence type="ECO:0000256" key="1">
    <source>
        <dbReference type="SAM" id="Phobius"/>
    </source>
</evidence>
<proteinExistence type="predicted"/>
<dbReference type="EMBL" id="DXEM01000034">
    <property type="protein sequence ID" value="HIX68674.1"/>
    <property type="molecule type" value="Genomic_DNA"/>
</dbReference>
<dbReference type="Proteomes" id="UP000886721">
    <property type="component" value="Unassembled WGS sequence"/>
</dbReference>
<name>A0A9D1WWX9_9FIRM</name>
<evidence type="ECO:0008006" key="4">
    <source>
        <dbReference type="Google" id="ProtNLM"/>
    </source>
</evidence>